<name>A0ABT4HM03_MYCIR</name>
<feature type="region of interest" description="Disordered" evidence="1">
    <location>
        <begin position="1"/>
        <end position="20"/>
    </location>
</feature>
<feature type="region of interest" description="Disordered" evidence="1">
    <location>
        <begin position="201"/>
        <end position="220"/>
    </location>
</feature>
<proteinExistence type="predicted"/>
<evidence type="ECO:0000313" key="2">
    <source>
        <dbReference type="EMBL" id="MCZ0730667.1"/>
    </source>
</evidence>
<comment type="caution">
    <text evidence="2">The sequence shown here is derived from an EMBL/GenBank/DDBJ whole genome shotgun (WGS) entry which is preliminary data.</text>
</comment>
<dbReference type="RefSeq" id="WP_268787188.1">
    <property type="nucleotide sequence ID" value="NZ_JAPQYE010000011.1"/>
</dbReference>
<gene>
    <name evidence="2" type="ORF">OY187_21690</name>
</gene>
<evidence type="ECO:0000256" key="1">
    <source>
        <dbReference type="SAM" id="MobiDB-lite"/>
    </source>
</evidence>
<sequence>MSHFTITHMQSGPEDLSTQLPRTGSTVRLFAGDTYYATLDEPVYFRPDEAFPLDRCDPDLVGHDDHGPYLWITDVVVHPHTPGQRPHRGMTDFPMALSYVLDPTAAADDTLDTTKTAVVAVVLIDDAPTAGQPNDQDATPTAGTLPQQPAPAAPDQHIVDAAPTPEQARTDPERPAASLQQQIDHIKAQLAAIAGAPLPLDHATPTPVRPDTEDHHSGPCYSIATVGPAETLYRYRTRTFPHGTVTRETTAVDELLYWIADDLARTTAWRRASASPAAATMAEAERLRLIAIPLWHSYMFAIRKDWGYLTSQATAEATRNNKEPVPHAV</sequence>
<evidence type="ECO:0000313" key="3">
    <source>
        <dbReference type="Proteomes" id="UP001084650"/>
    </source>
</evidence>
<keyword evidence="3" id="KW-1185">Reference proteome</keyword>
<reference evidence="2" key="1">
    <citation type="submission" date="2022-12" db="EMBL/GenBank/DDBJ databases">
        <title>Whole genome sequence of Mycolicibacterium iranicum strain SBH312.</title>
        <authorList>
            <person name="Jani J."/>
            <person name="Arifin Mustapha Z."/>
            <person name="Ahmed K."/>
            <person name="Kai Ling C."/>
        </authorList>
    </citation>
    <scope>NUCLEOTIDE SEQUENCE</scope>
    <source>
        <strain evidence="2">SBH312</strain>
    </source>
</reference>
<accession>A0ABT4HM03</accession>
<dbReference type="EMBL" id="JAPQYE010000011">
    <property type="protein sequence ID" value="MCZ0730667.1"/>
    <property type="molecule type" value="Genomic_DNA"/>
</dbReference>
<organism evidence="2 3">
    <name type="scientific">Mycolicibacterium iranicum</name>
    <name type="common">Mycobacterium iranicum</name>
    <dbReference type="NCBI Taxonomy" id="912594"/>
    <lineage>
        <taxon>Bacteria</taxon>
        <taxon>Bacillati</taxon>
        <taxon>Actinomycetota</taxon>
        <taxon>Actinomycetes</taxon>
        <taxon>Mycobacteriales</taxon>
        <taxon>Mycobacteriaceae</taxon>
        <taxon>Mycolicibacterium</taxon>
    </lineage>
</organism>
<protein>
    <submittedName>
        <fullName evidence="2">Uncharacterized protein</fullName>
    </submittedName>
</protein>
<dbReference type="Proteomes" id="UP001084650">
    <property type="component" value="Unassembled WGS sequence"/>
</dbReference>
<feature type="compositionally biased region" description="Low complexity" evidence="1">
    <location>
        <begin position="138"/>
        <end position="147"/>
    </location>
</feature>
<feature type="region of interest" description="Disordered" evidence="1">
    <location>
        <begin position="128"/>
        <end position="157"/>
    </location>
</feature>